<keyword evidence="2" id="KW-0472">Membrane</keyword>
<feature type="transmembrane region" description="Helical" evidence="2">
    <location>
        <begin position="119"/>
        <end position="140"/>
    </location>
</feature>
<feature type="compositionally biased region" description="Basic and acidic residues" evidence="1">
    <location>
        <begin position="321"/>
        <end position="330"/>
    </location>
</feature>
<name>A0AAV8Y4S6_9CUCU</name>
<protein>
    <submittedName>
        <fullName evidence="3">Uncharacterized protein</fullName>
    </submittedName>
</protein>
<evidence type="ECO:0000256" key="2">
    <source>
        <dbReference type="SAM" id="Phobius"/>
    </source>
</evidence>
<evidence type="ECO:0000313" key="3">
    <source>
        <dbReference type="EMBL" id="KAJ8945930.1"/>
    </source>
</evidence>
<reference evidence="3" key="1">
    <citation type="journal article" date="2023" name="Insect Mol. Biol.">
        <title>Genome sequencing provides insights into the evolution of gene families encoding plant cell wall-degrading enzymes in longhorned beetles.</title>
        <authorList>
            <person name="Shin N.R."/>
            <person name="Okamura Y."/>
            <person name="Kirsch R."/>
            <person name="Pauchet Y."/>
        </authorList>
    </citation>
    <scope>NUCLEOTIDE SEQUENCE</scope>
    <source>
        <strain evidence="3">AMC_N1</strain>
    </source>
</reference>
<proteinExistence type="predicted"/>
<feature type="region of interest" description="Disordered" evidence="1">
    <location>
        <begin position="295"/>
        <end position="339"/>
    </location>
</feature>
<feature type="transmembrane region" description="Helical" evidence="2">
    <location>
        <begin position="12"/>
        <end position="38"/>
    </location>
</feature>
<dbReference type="EMBL" id="JAPWTK010000202">
    <property type="protein sequence ID" value="KAJ8945930.1"/>
    <property type="molecule type" value="Genomic_DNA"/>
</dbReference>
<dbReference type="AlphaFoldDB" id="A0AAV8Y4S6"/>
<comment type="caution">
    <text evidence="3">The sequence shown here is derived from an EMBL/GenBank/DDBJ whole genome shotgun (WGS) entry which is preliminary data.</text>
</comment>
<gene>
    <name evidence="3" type="ORF">NQ318_016758</name>
</gene>
<evidence type="ECO:0000313" key="4">
    <source>
        <dbReference type="Proteomes" id="UP001162162"/>
    </source>
</evidence>
<feature type="transmembrane region" description="Helical" evidence="2">
    <location>
        <begin position="212"/>
        <end position="234"/>
    </location>
</feature>
<organism evidence="3 4">
    <name type="scientific">Aromia moschata</name>
    <dbReference type="NCBI Taxonomy" id="1265417"/>
    <lineage>
        <taxon>Eukaryota</taxon>
        <taxon>Metazoa</taxon>
        <taxon>Ecdysozoa</taxon>
        <taxon>Arthropoda</taxon>
        <taxon>Hexapoda</taxon>
        <taxon>Insecta</taxon>
        <taxon>Pterygota</taxon>
        <taxon>Neoptera</taxon>
        <taxon>Endopterygota</taxon>
        <taxon>Coleoptera</taxon>
        <taxon>Polyphaga</taxon>
        <taxon>Cucujiformia</taxon>
        <taxon>Chrysomeloidea</taxon>
        <taxon>Cerambycidae</taxon>
        <taxon>Cerambycinae</taxon>
        <taxon>Callichromatini</taxon>
        <taxon>Aromia</taxon>
    </lineage>
</organism>
<evidence type="ECO:0000256" key="1">
    <source>
        <dbReference type="SAM" id="MobiDB-lite"/>
    </source>
</evidence>
<sequence>MWWCRNYGGFSKGVVVALWTVIQTSFHIIWALCGYYFYICKIRPGHYVLVVLYLTYFYNQQCGEITLDDDNIITKNTNKNSISFYGTDEDAENISDVIQEILDKAVLPNESSAAYRTQVYFHVFIVSDAIWIISAFLLFAGTCFQIKKCLSLVFYCPWLIVTACVILLDVVSAVHFGLDILQVHSITTWLKFIGVQNYEEFSDLNSRSFSTIIPLIPAIFLCVLFSRILVFWILNIVHFFQIMHVAVLAYQDNLDGRNSLRQQKDLRKRSDKSGLGLDTSAARIRNWQLFYGATETTSTESGPSSKNSERDCNSNTSSSRPSKESVKRQGDGLTEATYHHRSDSLGSFAGYISSDGNEPIKNGANNTSSYYRGYPDVADDIDKDVERKISVAGSLRGYLPWTYLPASMEEYTEKGQESNAPVCDYDCHKAADQPYRNTQTALK</sequence>
<feature type="transmembrane region" description="Helical" evidence="2">
    <location>
        <begin position="152"/>
        <end position="178"/>
    </location>
</feature>
<keyword evidence="2" id="KW-1133">Transmembrane helix</keyword>
<dbReference type="Proteomes" id="UP001162162">
    <property type="component" value="Unassembled WGS sequence"/>
</dbReference>
<feature type="compositionally biased region" description="Low complexity" evidence="1">
    <location>
        <begin position="295"/>
        <end position="305"/>
    </location>
</feature>
<keyword evidence="2" id="KW-0812">Transmembrane</keyword>
<keyword evidence="4" id="KW-1185">Reference proteome</keyword>
<accession>A0AAV8Y4S6</accession>